<evidence type="ECO:0000256" key="4">
    <source>
        <dbReference type="SAM" id="MobiDB-lite"/>
    </source>
</evidence>
<dbReference type="SUPFAM" id="SSF47336">
    <property type="entry name" value="ACP-like"/>
    <property type="match status" value="3"/>
</dbReference>
<evidence type="ECO:0000256" key="3">
    <source>
        <dbReference type="ARBA" id="ARBA00022553"/>
    </source>
</evidence>
<dbReference type="InterPro" id="IPR025110">
    <property type="entry name" value="AMP-bd_C"/>
</dbReference>
<evidence type="ECO:0000313" key="7">
    <source>
        <dbReference type="Proteomes" id="UP000326041"/>
    </source>
</evidence>
<feature type="domain" description="Carrier" evidence="5">
    <location>
        <begin position="2495"/>
        <end position="2570"/>
    </location>
</feature>
<dbReference type="InterPro" id="IPR001242">
    <property type="entry name" value="Condensation_dom"/>
</dbReference>
<dbReference type="Pfam" id="PF00668">
    <property type="entry name" value="Condensation"/>
    <property type="match status" value="3"/>
</dbReference>
<feature type="region of interest" description="Disordered" evidence="4">
    <location>
        <begin position="2112"/>
        <end position="2143"/>
    </location>
</feature>
<dbReference type="Gene3D" id="3.30.559.30">
    <property type="entry name" value="Nonribosomal peptide synthetase, condensation domain"/>
    <property type="match status" value="2"/>
</dbReference>
<dbReference type="Pfam" id="PF00501">
    <property type="entry name" value="AMP-binding"/>
    <property type="match status" value="5"/>
</dbReference>
<keyword evidence="2" id="KW-0596">Phosphopantetheine</keyword>
<dbReference type="Gene3D" id="3.30.300.30">
    <property type="match status" value="3"/>
</dbReference>
<accession>A0ABX6APZ2</accession>
<feature type="domain" description="Carrier" evidence="5">
    <location>
        <begin position="461"/>
        <end position="536"/>
    </location>
</feature>
<keyword evidence="7" id="KW-1185">Reference proteome</keyword>
<dbReference type="PROSITE" id="PS00455">
    <property type="entry name" value="AMP_BINDING"/>
    <property type="match status" value="1"/>
</dbReference>
<dbReference type="InterPro" id="IPR036736">
    <property type="entry name" value="ACP-like_sf"/>
</dbReference>
<dbReference type="Proteomes" id="UP000326041">
    <property type="component" value="Chromosome"/>
</dbReference>
<feature type="domain" description="Carrier" evidence="5">
    <location>
        <begin position="1474"/>
        <end position="1549"/>
    </location>
</feature>
<dbReference type="Gene3D" id="3.40.50.12780">
    <property type="entry name" value="N-terminal domain of ligase-like"/>
    <property type="match status" value="3"/>
</dbReference>
<dbReference type="GeneID" id="95533203"/>
<dbReference type="CDD" id="cd19531">
    <property type="entry name" value="LCL_NRPS-like"/>
    <property type="match status" value="1"/>
</dbReference>
<keyword evidence="3" id="KW-0597">Phosphoprotein</keyword>
<evidence type="ECO:0000313" key="6">
    <source>
        <dbReference type="EMBL" id="QEV04534.1"/>
    </source>
</evidence>
<dbReference type="SUPFAM" id="SSF56801">
    <property type="entry name" value="Acetyl-CoA synthetase-like"/>
    <property type="match status" value="3"/>
</dbReference>
<dbReference type="PANTHER" id="PTHR45527:SF1">
    <property type="entry name" value="FATTY ACID SYNTHASE"/>
    <property type="match status" value="1"/>
</dbReference>
<dbReference type="RefSeq" id="WP_150475034.1">
    <property type="nucleotide sequence ID" value="NZ_CP023697.1"/>
</dbReference>
<protein>
    <submittedName>
        <fullName evidence="6">Amino acid adenylation domain-containing protein</fullName>
    </submittedName>
</protein>
<evidence type="ECO:0000259" key="5">
    <source>
        <dbReference type="PROSITE" id="PS50075"/>
    </source>
</evidence>
<feature type="region of interest" description="Disordered" evidence="4">
    <location>
        <begin position="540"/>
        <end position="559"/>
    </location>
</feature>
<organism evidence="6 7">
    <name type="scientific">Streptomyces prasinus</name>
    <dbReference type="NCBI Taxonomy" id="67345"/>
    <lineage>
        <taxon>Bacteria</taxon>
        <taxon>Bacillati</taxon>
        <taxon>Actinomycetota</taxon>
        <taxon>Actinomycetes</taxon>
        <taxon>Kitasatosporales</taxon>
        <taxon>Streptomycetaceae</taxon>
        <taxon>Streptomyces</taxon>
    </lineage>
</organism>
<dbReference type="SMART" id="SM00823">
    <property type="entry name" value="PKS_PP"/>
    <property type="match status" value="3"/>
</dbReference>
<dbReference type="InterPro" id="IPR020806">
    <property type="entry name" value="PKS_PP-bd"/>
</dbReference>
<dbReference type="InterPro" id="IPR000873">
    <property type="entry name" value="AMP-dep_synth/lig_dom"/>
</dbReference>
<dbReference type="Gene3D" id="1.10.1200.10">
    <property type="entry name" value="ACP-like"/>
    <property type="match status" value="3"/>
</dbReference>
<dbReference type="InterPro" id="IPR010071">
    <property type="entry name" value="AA_adenyl_dom"/>
</dbReference>
<dbReference type="NCBIfam" id="NF003417">
    <property type="entry name" value="PRK04813.1"/>
    <property type="match status" value="5"/>
</dbReference>
<dbReference type="InterPro" id="IPR042099">
    <property type="entry name" value="ANL_N_sf"/>
</dbReference>
<dbReference type="PROSITE" id="PS50075">
    <property type="entry name" value="CARRIER"/>
    <property type="match status" value="3"/>
</dbReference>
<dbReference type="SUPFAM" id="SSF52777">
    <property type="entry name" value="CoA-dependent acyltransferases"/>
    <property type="match status" value="4"/>
</dbReference>
<comment type="cofactor">
    <cofactor evidence="1">
        <name>pantetheine 4'-phosphate</name>
        <dbReference type="ChEBI" id="CHEBI:47942"/>
    </cofactor>
</comment>
<dbReference type="Gene3D" id="3.30.559.10">
    <property type="entry name" value="Chloramphenicol acetyltransferase-like domain"/>
    <property type="match status" value="2"/>
</dbReference>
<dbReference type="InterPro" id="IPR006162">
    <property type="entry name" value="Ppantetheine_attach_site"/>
</dbReference>
<dbReference type="InterPro" id="IPR020845">
    <property type="entry name" value="AMP-binding_CS"/>
</dbReference>
<dbReference type="Pfam" id="PF13193">
    <property type="entry name" value="AMP-binding_C"/>
    <property type="match status" value="2"/>
</dbReference>
<reference evidence="6 7" key="1">
    <citation type="submission" date="2017-09" db="EMBL/GenBank/DDBJ databases">
        <authorList>
            <person name="Lee N."/>
            <person name="Cho B.-K."/>
        </authorList>
    </citation>
    <scope>NUCLEOTIDE SEQUENCE [LARGE SCALE GENOMIC DNA]</scope>
    <source>
        <strain evidence="6 7">ATCC 13879</strain>
    </source>
</reference>
<dbReference type="PROSITE" id="PS00012">
    <property type="entry name" value="PHOSPHOPANTETHEINE"/>
    <property type="match status" value="2"/>
</dbReference>
<proteinExistence type="predicted"/>
<sequence length="2591" mass="277914">MITQPVPETTVPQLHEAVAARAAAEPDRPAVEDGHTLLTYGELHALALAHAGSLDCPPGSLVAVAMPRGAGYVAAVLGVLRAGCTFLPTDLAVPAARRHTILADARPSAVLSGPPVGAPPPAPHAAVAAGAPAYCIYTSGSTGTPKGTLLTHDGLRVVAEAQRTVLGAGPGDRVAQFASPGFDAFVFELTMALTHGGTLVVVPEETRADPRALAAFLRERAVSFAVLPSLVTAGLGAVAPVPGLRAVASAGDVLPPHVVRNWPHPCPLYNLYGPTEATIWSTVHRCDPADPAPTVPIGTPVPGVGVHLIDGEILISGPTLAQGYLHRPELTAERFPAVDGVRMYRTGDLGRLRADGAIEFLGRRDHQVKVRGFRVELGDIEAALRTHPDVTDAVVLLNADHLVAYTVPETGADLRGHLAARLPGHMVPARVHTLAAFPLNPSGKTDRAALAAVRRTPVSPRLATETERAVAQAWCEALGLTECGVHESFQDCGGHSLSAVRLANRLNRRLGTRLTALDLLEGGTIARLARHAEDPALRVPDTVPRTTAAPEAGPRPASAAQQQVAYAIETEGGTHAYLARARLTLRGPLDVLALTAALQEITRRHEILRTRFVLQDGVLVQLTEDSAEVTLEVHEGPEEPVWDALVEDVLDPTTLPLARWALIRRAPDEHVLLHAEHHYVHDGWSHQVFLAELADLYSGRRPQDPVQFAAFTRWQRQWLDSPEAAAQEQHWQDVLRDAPPAPALAPLGPGTGTARGRLLRRPLPAALTSHVADLATELGLTPFQVMFGAFALLLSRQARTTDLLLGTTVANRTDTAWERVIGMIVNTVPVRVRSPHTVTAGDYLREARDGLLASLRAAELPLSRIVAATGTPAPPVLFSQHSADDAFDFRGLTAETEVALANDTAKFPLNVTVVPHAEDGTEVLFEYAPHRWDDTKAAQLADAYIGLLASLSPALTLEEADTLLPDLGPGAPGNTYGTPWRGGVPARFAAHAALHPDRTAVVAGECRWTYATLLRRSGDYAAHLTANGVRPGDLVGIRLDRGPELPAAMLGVLRTGAAYVPLDPDQPTARTDALAEQARTAYVLDAPVPPGEPGPDVPLTPGTPVYCSFTSGSTGRPKGVLVPHAALENVLDFFHDQAPERFTRVLAVTPAAFDIANLELLLPLCNGGTVIVADRDQARDGEELLALASRERVTAVQATPSTWRLLTAAPSWAAGPARPLLALSGGEALPSALATTVRARVDELWNVYGPTETTIWSTWHRSTDTAPGPYEPVGIPIAHTAVHLLGPDGMPVPDGETGEIHIGGAGVALGYLHDPELTERAFVTDPFAPTATRMYRTGDLARRGPHGLEFLGRTDDQVKINGHRVEPGETESALRAEPGVHEAAVVARTNSLGESDLLAFVIRGDRDLDTAALHARLARRLPGYLVPAEIHPVDTLPLTPNGKLDRRALLAGAGTSGAGTGERERGPAPAEAGRPRTSAEARLTRVIHRVDPTCPDEPQATFTALGLHSLALLRLTLLCRDEYGAALTVTEVRDCATPAALARLLTERTAGSATYDDLRPAHEDRGVPVLSRAQEGLWALCQDPAVSAAYHIPLRVRLRGDLDTDALHAALKRVVERHEVLRTSFTPGPDLVPLPRVGPVRLGNDDGTPFDLAKGPLVRATLTREGDDTHRLTLTLHHLVADAWSLGILWRELQVLYEAFSQGSPDPLPALPAQYTDYAAWERGRRKQQEQFWVDTLTGAPTVLTLPTDRTRPPRQDHRGGLVARTLDPELTGALARFGERHGTTAFETLAASWAALLSRLSDQTDLVIGAPVARREHAAVQDLIGYFVNPVALRFDASGNPTTAEFTARVRGTVRAALAHADVPFDRVVDLVAPPRTPAHSPLFQCFLAWQEQPARFTLPGLTTEPLPRAAHTTAKYDLALQLTDLGDRIEVELEYASALFEQDTAARHLESWLVLLEAMLADDRQRLDDLPLLSPQAARHEVQAFNGPVTEAPARCLHALVEEQAARVPHRIAVRHEEDTLTYRQLDQRANRLARRLRGLGVGPGDRVAICLDRGTTLVAALLAVLKCGAAYVPLEPEQPETRTRLMLADCAPAVLIADPGRTTALLAAPDDRRRPAAGEPTSVRPQVVDPYGSLPESAAPLPPAADPEDLAYVIYTSGSTGVPKGVLLEHRNVVALLTHWRRRLPRQDGFAASMWSGAGFDVSVLEIFAALGAGATLHLVPTRIRLDTDAVLDWLREHRIQHAYLPPFLVRRLRPGDLQGVQTLLVGVEPLHEAALHQLATAAPGLRIVNAYGPTEATVLCTTYDTIGHRDRSTPIGLPVPNTRAYVLDGHLRPVPQGTPGELCVSGAQVARGYLGQDSPAFTDDPFHGGRMYRTGDLVRRLADGTLEFLGRRDDQIKIRGYRVEPGEVAAAATAHDSVTEARALLTDGTFTLYYAGTAESADVRAHLRTRLPGPMVPAQCVRLPTLPLLLSGKLDRTALPSPETSRPVNSPAEGETEVALAGLWTEVLGTTQPCREDDFFALGGHSLTAVRLTAMIRAEFDVELTLAEIFDHPTLTAMAQRIVDLGLAAFDPVDLAVLLDRLGQEPS</sequence>
<dbReference type="InterPro" id="IPR023213">
    <property type="entry name" value="CAT-like_dom_sf"/>
</dbReference>
<feature type="region of interest" description="Disordered" evidence="4">
    <location>
        <begin position="1453"/>
        <end position="1479"/>
    </location>
</feature>
<evidence type="ECO:0000256" key="1">
    <source>
        <dbReference type="ARBA" id="ARBA00001957"/>
    </source>
</evidence>
<name>A0ABX6APZ2_9ACTN</name>
<dbReference type="InterPro" id="IPR009081">
    <property type="entry name" value="PP-bd_ACP"/>
</dbReference>
<evidence type="ECO:0000256" key="2">
    <source>
        <dbReference type="ARBA" id="ARBA00022450"/>
    </source>
</evidence>
<dbReference type="EMBL" id="CP023697">
    <property type="protein sequence ID" value="QEV04534.1"/>
    <property type="molecule type" value="Genomic_DNA"/>
</dbReference>
<dbReference type="InterPro" id="IPR045851">
    <property type="entry name" value="AMP-bd_C_sf"/>
</dbReference>
<gene>
    <name evidence="6" type="ORF">CP972_01065</name>
</gene>
<dbReference type="Pfam" id="PF00550">
    <property type="entry name" value="PP-binding"/>
    <property type="match status" value="3"/>
</dbReference>
<dbReference type="PANTHER" id="PTHR45527">
    <property type="entry name" value="NONRIBOSOMAL PEPTIDE SYNTHETASE"/>
    <property type="match status" value="1"/>
</dbReference>
<dbReference type="NCBIfam" id="TIGR01733">
    <property type="entry name" value="AA-adenyl-dom"/>
    <property type="match status" value="3"/>
</dbReference>
<dbReference type="CDD" id="cd05930">
    <property type="entry name" value="A_NRPS"/>
    <property type="match status" value="3"/>
</dbReference>